<sequence length="444" mass="49586">MSPKPYHLSTHSPHQPPPSHLPPPSHRLPPSHCPPPSHRRTPPTVAHVPPSHPSHLVHPPTVTQSPTSRHHHQHRHRQQSVWYYKDLVHLFSYRCLKIWSADYRRFTSKKTNTTLKSMVKKRYMHLTEEILKEKPNMCSYMAPSLNDRQDIAVAEVPKLGEQAVTQAIMEWGQPKSKITHLVFATSCGVDMPAADYQLTKLLGLRPSIKRFVMYQHGCYGGGSVLRMAKDLAENNKGARVLVVCSELSSVVSFHGPGETNIDNLVARALFSDGAAAMIVGSDPLLDVEKPLFEIVSASQTIVPDSEGVLDGHLREAGLIFHINDKIPKLVSKNIGTILKEAFQPFDIMDWNSIFWVVHPGGPAILNEVEEKLALRPDKLRASRRVLNEYGNMWGATVLFILNEMRRSSATFRLQTTGKGLEWGVLFGIGPGLTVETVVLRSVSL</sequence>
<keyword evidence="6 7" id="KW-0012">Acyltransferase</keyword>
<dbReference type="InterPro" id="IPR018088">
    <property type="entry name" value="Chalcone/stilbene_synthase_AS"/>
</dbReference>
<evidence type="ECO:0000256" key="7">
    <source>
        <dbReference type="RuleBase" id="RU003633"/>
    </source>
</evidence>
<gene>
    <name evidence="12" type="ORF">HannXRQ_Chr16g0508841</name>
    <name evidence="11" type="ORF">HanXRQr2_Chr16g0734801</name>
</gene>
<evidence type="ECO:0000256" key="3">
    <source>
        <dbReference type="ARBA" id="ARBA00005531"/>
    </source>
</evidence>
<evidence type="ECO:0000259" key="9">
    <source>
        <dbReference type="Pfam" id="PF00195"/>
    </source>
</evidence>
<dbReference type="InterPro" id="IPR011141">
    <property type="entry name" value="Polyketide_synthase_type-III"/>
</dbReference>
<keyword evidence="13" id="KW-1185">Reference proteome</keyword>
<dbReference type="Gene3D" id="3.40.47.10">
    <property type="match status" value="2"/>
</dbReference>
<evidence type="ECO:0000256" key="2">
    <source>
        <dbReference type="ARBA" id="ARBA00004966"/>
    </source>
</evidence>
<feature type="domain" description="Chalcone/stilbene synthase N-terminal" evidence="9">
    <location>
        <begin position="107"/>
        <end position="283"/>
    </location>
</feature>
<evidence type="ECO:0000256" key="8">
    <source>
        <dbReference type="SAM" id="MobiDB-lite"/>
    </source>
</evidence>
<dbReference type="InterPro" id="IPR016039">
    <property type="entry name" value="Thiolase-like"/>
</dbReference>
<reference evidence="12" key="2">
    <citation type="submission" date="2017-02" db="EMBL/GenBank/DDBJ databases">
        <title>Sunflower complete genome.</title>
        <authorList>
            <person name="Langlade N."/>
            <person name="Munos S."/>
        </authorList>
    </citation>
    <scope>NUCLEOTIDE SEQUENCE [LARGE SCALE GENOMIC DNA]</scope>
    <source>
        <tissue evidence="12">Leaves</tissue>
    </source>
</reference>
<dbReference type="Proteomes" id="UP000215914">
    <property type="component" value="Chromosome 16"/>
</dbReference>
<dbReference type="EMBL" id="MNCJ02000331">
    <property type="protein sequence ID" value="KAF5758902.1"/>
    <property type="molecule type" value="Genomic_DNA"/>
</dbReference>
<dbReference type="GO" id="GO:0042803">
    <property type="term" value="F:protein homodimerization activity"/>
    <property type="evidence" value="ECO:0007669"/>
    <property type="project" value="UniProtKB-ARBA"/>
</dbReference>
<proteinExistence type="inferred from homology"/>
<dbReference type="CDD" id="cd00831">
    <property type="entry name" value="CHS_like"/>
    <property type="match status" value="1"/>
</dbReference>
<dbReference type="Pfam" id="PF02797">
    <property type="entry name" value="Chal_sti_synt_C"/>
    <property type="match status" value="1"/>
</dbReference>
<dbReference type="InterPro" id="IPR001099">
    <property type="entry name" value="Chalcone/stilbene_synt_N"/>
</dbReference>
<dbReference type="FunFam" id="3.40.47.10:FF:000014">
    <property type="entry name" value="Chalcone synthase 1"/>
    <property type="match status" value="1"/>
</dbReference>
<evidence type="ECO:0000256" key="6">
    <source>
        <dbReference type="ARBA" id="ARBA00023315"/>
    </source>
</evidence>
<dbReference type="EC" id="2.3.1.74" evidence="4"/>
<evidence type="ECO:0000313" key="13">
    <source>
        <dbReference type="Proteomes" id="UP000215914"/>
    </source>
</evidence>
<dbReference type="FunFam" id="3.40.47.10:FF:000025">
    <property type="entry name" value="Chalcone synthase 2"/>
    <property type="match status" value="1"/>
</dbReference>
<evidence type="ECO:0000259" key="10">
    <source>
        <dbReference type="Pfam" id="PF02797"/>
    </source>
</evidence>
<comment type="similarity">
    <text evidence="3 7">Belongs to the thiolase-like superfamily. Chalcone/stilbene synthases family.</text>
</comment>
<dbReference type="InterPro" id="IPR012328">
    <property type="entry name" value="Chalcone/stilbene_synt_C"/>
</dbReference>
<feature type="region of interest" description="Disordered" evidence="8">
    <location>
        <begin position="1"/>
        <end position="74"/>
    </location>
</feature>
<reference evidence="11 13" key="1">
    <citation type="journal article" date="2017" name="Nature">
        <title>The sunflower genome provides insights into oil metabolism, flowering and Asterid evolution.</title>
        <authorList>
            <person name="Badouin H."/>
            <person name="Gouzy J."/>
            <person name="Grassa C.J."/>
            <person name="Murat F."/>
            <person name="Staton S.E."/>
            <person name="Cottret L."/>
            <person name="Lelandais-Briere C."/>
            <person name="Owens G.L."/>
            <person name="Carrere S."/>
            <person name="Mayjonade B."/>
            <person name="Legrand L."/>
            <person name="Gill N."/>
            <person name="Kane N.C."/>
            <person name="Bowers J.E."/>
            <person name="Hubner S."/>
            <person name="Bellec A."/>
            <person name="Berard A."/>
            <person name="Berges H."/>
            <person name="Blanchet N."/>
            <person name="Boniface M.C."/>
            <person name="Brunel D."/>
            <person name="Catrice O."/>
            <person name="Chaidir N."/>
            <person name="Claudel C."/>
            <person name="Donnadieu C."/>
            <person name="Faraut T."/>
            <person name="Fievet G."/>
            <person name="Helmstetter N."/>
            <person name="King M."/>
            <person name="Knapp S.J."/>
            <person name="Lai Z."/>
            <person name="Le Paslier M.C."/>
            <person name="Lippi Y."/>
            <person name="Lorenzon L."/>
            <person name="Mandel J.R."/>
            <person name="Marage G."/>
            <person name="Marchand G."/>
            <person name="Marquand E."/>
            <person name="Bret-Mestries E."/>
            <person name="Morien E."/>
            <person name="Nambeesan S."/>
            <person name="Nguyen T."/>
            <person name="Pegot-Espagnet P."/>
            <person name="Pouilly N."/>
            <person name="Raftis F."/>
            <person name="Sallet E."/>
            <person name="Schiex T."/>
            <person name="Thomas J."/>
            <person name="Vandecasteele C."/>
            <person name="Vares D."/>
            <person name="Vear F."/>
            <person name="Vautrin S."/>
            <person name="Crespi M."/>
            <person name="Mangin B."/>
            <person name="Burke J.M."/>
            <person name="Salse J."/>
            <person name="Munos S."/>
            <person name="Vincourt P."/>
            <person name="Rieseberg L.H."/>
            <person name="Langlade N.B."/>
        </authorList>
    </citation>
    <scope>NUCLEOTIDE SEQUENCE [LARGE SCALE GENOMIC DNA]</scope>
    <source>
        <strain evidence="13">cv. SF193</strain>
        <tissue evidence="11">Leaves</tissue>
    </source>
</reference>
<dbReference type="GO" id="GO:0016210">
    <property type="term" value="F:naringenin-chalcone synthase activity"/>
    <property type="evidence" value="ECO:0007669"/>
    <property type="project" value="UniProtKB-EC"/>
</dbReference>
<evidence type="ECO:0000256" key="5">
    <source>
        <dbReference type="ARBA" id="ARBA00022679"/>
    </source>
</evidence>
<name>A0A251RY09_HELAN</name>
<evidence type="ECO:0000313" key="12">
    <source>
        <dbReference type="EMBL" id="OTF91268.1"/>
    </source>
</evidence>
<comment type="pathway">
    <text evidence="2">Secondary metabolite biosynthesis; flavonoid biosynthesis.</text>
</comment>
<comment type="function">
    <text evidence="1">The primary product of this enzyme is 4,2',4',6'-tetrahydroxychalcone (also termed naringenin-chalcone or chalcone) which can under specific conditions spontaneously isomerize into naringenin.</text>
</comment>
<dbReference type="SUPFAM" id="SSF53901">
    <property type="entry name" value="Thiolase-like"/>
    <property type="match status" value="2"/>
</dbReference>
<dbReference type="PANTHER" id="PTHR11877:SF80">
    <property type="entry name" value="CHALCONE SYNTHASE 1"/>
    <property type="match status" value="1"/>
</dbReference>
<dbReference type="Gramene" id="mRNA:HanXRQr2_Chr16g0734801">
    <property type="protein sequence ID" value="mRNA:HanXRQr2_Chr16g0734801"/>
    <property type="gene ID" value="HanXRQr2_Chr16g0734801"/>
</dbReference>
<dbReference type="STRING" id="4232.A0A251RY09"/>
<dbReference type="Pfam" id="PF00195">
    <property type="entry name" value="Chal_sti_synt_N"/>
    <property type="match status" value="1"/>
</dbReference>
<feature type="compositionally biased region" description="Low complexity" evidence="8">
    <location>
        <begin position="42"/>
        <end position="63"/>
    </location>
</feature>
<dbReference type="EMBL" id="CM007905">
    <property type="protein sequence ID" value="OTF91268.1"/>
    <property type="molecule type" value="Genomic_DNA"/>
</dbReference>
<dbReference type="InParanoid" id="A0A251RY09"/>
<dbReference type="PROSITE" id="PS00441">
    <property type="entry name" value="CHALCONE_SYNTH"/>
    <property type="match status" value="1"/>
</dbReference>
<reference evidence="11" key="3">
    <citation type="submission" date="2020-06" db="EMBL/GenBank/DDBJ databases">
        <title>Helianthus annuus Genome sequencing and assembly Release 2.</title>
        <authorList>
            <person name="Gouzy J."/>
            <person name="Langlade N."/>
            <person name="Munos S."/>
        </authorList>
    </citation>
    <scope>NUCLEOTIDE SEQUENCE</scope>
    <source>
        <tissue evidence="11">Leaves</tissue>
    </source>
</reference>
<dbReference type="PANTHER" id="PTHR11877">
    <property type="entry name" value="HYDROXYMETHYLGLUTARYL-COA SYNTHASE"/>
    <property type="match status" value="1"/>
</dbReference>
<evidence type="ECO:0000256" key="4">
    <source>
        <dbReference type="ARBA" id="ARBA00012975"/>
    </source>
</evidence>
<feature type="domain" description="Chalcone/stilbene synthase C-terminal" evidence="10">
    <location>
        <begin position="293"/>
        <end position="442"/>
    </location>
</feature>
<dbReference type="AlphaFoldDB" id="A0A251RY09"/>
<protein>
    <recommendedName>
        <fullName evidence="4">chalcone synthase</fullName>
        <ecNumber evidence="4">2.3.1.74</ecNumber>
    </recommendedName>
</protein>
<keyword evidence="5 7" id="KW-0808">Transferase</keyword>
<accession>A0A251RY09</accession>
<organism evidence="12 13">
    <name type="scientific">Helianthus annuus</name>
    <name type="common">Common sunflower</name>
    <dbReference type="NCBI Taxonomy" id="4232"/>
    <lineage>
        <taxon>Eukaryota</taxon>
        <taxon>Viridiplantae</taxon>
        <taxon>Streptophyta</taxon>
        <taxon>Embryophyta</taxon>
        <taxon>Tracheophyta</taxon>
        <taxon>Spermatophyta</taxon>
        <taxon>Magnoliopsida</taxon>
        <taxon>eudicotyledons</taxon>
        <taxon>Gunneridae</taxon>
        <taxon>Pentapetalae</taxon>
        <taxon>asterids</taxon>
        <taxon>campanulids</taxon>
        <taxon>Asterales</taxon>
        <taxon>Asteraceae</taxon>
        <taxon>Asteroideae</taxon>
        <taxon>Heliantheae alliance</taxon>
        <taxon>Heliantheae</taxon>
        <taxon>Helianthus</taxon>
    </lineage>
</organism>
<evidence type="ECO:0000313" key="11">
    <source>
        <dbReference type="EMBL" id="KAF5758902.1"/>
    </source>
</evidence>
<feature type="compositionally biased region" description="Pro residues" evidence="8">
    <location>
        <begin position="14"/>
        <end position="36"/>
    </location>
</feature>
<evidence type="ECO:0000256" key="1">
    <source>
        <dbReference type="ARBA" id="ARBA00002969"/>
    </source>
</evidence>